<dbReference type="OrthoDB" id="9810761at2"/>
<feature type="domain" description="Bacterial type II secretion system protein E" evidence="3">
    <location>
        <begin position="281"/>
        <end position="477"/>
    </location>
</feature>
<feature type="compositionally biased region" description="Basic and acidic residues" evidence="2">
    <location>
        <begin position="1"/>
        <end position="11"/>
    </location>
</feature>
<evidence type="ECO:0000313" key="4">
    <source>
        <dbReference type="EMBL" id="TDC48107.1"/>
    </source>
</evidence>
<comment type="similarity">
    <text evidence="1">Belongs to the GSP E family.</text>
</comment>
<dbReference type="EMBL" id="SMKL01000062">
    <property type="protein sequence ID" value="TDC48107.1"/>
    <property type="molecule type" value="Genomic_DNA"/>
</dbReference>
<gene>
    <name evidence="4" type="ORF">E1212_22375</name>
</gene>
<accession>A0A4R4RFM4</accession>
<keyword evidence="5" id="KW-1185">Reference proteome</keyword>
<dbReference type="AlphaFoldDB" id="A0A4R4RFM4"/>
<dbReference type="InterPro" id="IPR050921">
    <property type="entry name" value="T4SS_GSP_E_ATPase"/>
</dbReference>
<evidence type="ECO:0000259" key="3">
    <source>
        <dbReference type="Pfam" id="PF00437"/>
    </source>
</evidence>
<dbReference type="Gene3D" id="3.40.50.300">
    <property type="entry name" value="P-loop containing nucleotide triphosphate hydrolases"/>
    <property type="match status" value="1"/>
</dbReference>
<evidence type="ECO:0000256" key="2">
    <source>
        <dbReference type="SAM" id="MobiDB-lite"/>
    </source>
</evidence>
<dbReference type="InterPro" id="IPR027417">
    <property type="entry name" value="P-loop_NTPase"/>
</dbReference>
<protein>
    <submittedName>
        <fullName evidence="4">CpaF family protein</fullName>
    </submittedName>
</protein>
<feature type="region of interest" description="Disordered" evidence="2">
    <location>
        <begin position="1"/>
        <end position="116"/>
    </location>
</feature>
<feature type="compositionally biased region" description="Pro residues" evidence="2">
    <location>
        <begin position="17"/>
        <end position="27"/>
    </location>
</feature>
<dbReference type="Pfam" id="PF00437">
    <property type="entry name" value="T2SSE"/>
    <property type="match status" value="1"/>
</dbReference>
<dbReference type="PANTHER" id="PTHR30486:SF6">
    <property type="entry name" value="TYPE IV PILUS RETRACTATION ATPASE PILT"/>
    <property type="match status" value="1"/>
</dbReference>
<dbReference type="InterPro" id="IPR001482">
    <property type="entry name" value="T2SS/T4SS_dom"/>
</dbReference>
<dbReference type="Proteomes" id="UP000295621">
    <property type="component" value="Unassembled WGS sequence"/>
</dbReference>
<proteinExistence type="inferred from homology"/>
<organism evidence="4 5">
    <name type="scientific">Jiangella ureilytica</name>
    <dbReference type="NCBI Taxonomy" id="2530374"/>
    <lineage>
        <taxon>Bacteria</taxon>
        <taxon>Bacillati</taxon>
        <taxon>Actinomycetota</taxon>
        <taxon>Actinomycetes</taxon>
        <taxon>Jiangellales</taxon>
        <taxon>Jiangellaceae</taxon>
        <taxon>Jiangella</taxon>
    </lineage>
</organism>
<comment type="caution">
    <text evidence="4">The sequence shown here is derived from an EMBL/GenBank/DDBJ whole genome shotgun (WGS) entry which is preliminary data.</text>
</comment>
<evidence type="ECO:0000256" key="1">
    <source>
        <dbReference type="ARBA" id="ARBA00006611"/>
    </source>
</evidence>
<reference evidence="4 5" key="1">
    <citation type="submission" date="2019-02" db="EMBL/GenBank/DDBJ databases">
        <title>Draft genome sequences of novel Actinobacteria.</title>
        <authorList>
            <person name="Sahin N."/>
            <person name="Ay H."/>
            <person name="Saygin H."/>
        </authorList>
    </citation>
    <scope>NUCLEOTIDE SEQUENCE [LARGE SCALE GENOMIC DNA]</scope>
    <source>
        <strain evidence="4 5">KC603</strain>
    </source>
</reference>
<evidence type="ECO:0000313" key="5">
    <source>
        <dbReference type="Proteomes" id="UP000295621"/>
    </source>
</evidence>
<dbReference type="GO" id="GO:0016887">
    <property type="term" value="F:ATP hydrolysis activity"/>
    <property type="evidence" value="ECO:0007669"/>
    <property type="project" value="InterPro"/>
</dbReference>
<sequence length="541" mass="57964">MSDRPRPDRSAGRRPAAGPPIDPPPTGDRPLSRRPASGRPTVEHTAGEQPITGLPIFAAPPADPALPDGGPSTPPRPSVRDILAALPPSPSRAVQRPGPGTPPGSTPGTSTGLDPGVDWTLVRSFRQQAAARLSEQVDETTPEAGRRTAGREIIAQLLDEHVRQAVTTGATTVRVDQQAALAQAVFDALFGLGRLQPLIDDPAVENIEVYGAEPVVVIDGDGRITRRPPVVESEDELVDMLTFLASRGGSGERTFSTASPSLHLHLHGGHRLAASGWTTHQPVVVIRRHRLVDIGLDDLVSRGTLTTQAAAFLRSAVRSRRSIVVSGSMGAGKTTLTRALANEIDPEEKLGTIETEYELGLHHLRDRHRRVIAWEARPGSGERGPDGRAVGEITLDDLVYDALRMNLDRLIVGEVRGREVLPMFKAMQSGAGSLSTIHAHSARASIERLVTCAMEAGHRVSAEFAYRQIAQHVDLVVHVECVTAHDDDTVRRRRLVTEIIALEPGERGLPAITDVFRLGPDGRLRPESAPSWPAATTGSGT</sequence>
<dbReference type="PANTHER" id="PTHR30486">
    <property type="entry name" value="TWITCHING MOTILITY PROTEIN PILT"/>
    <property type="match status" value="1"/>
</dbReference>
<dbReference type="CDD" id="cd01130">
    <property type="entry name" value="VirB11-like_ATPase"/>
    <property type="match status" value="1"/>
</dbReference>
<name>A0A4R4RFM4_9ACTN</name>
<dbReference type="Gene3D" id="3.30.450.380">
    <property type="match status" value="1"/>
</dbReference>
<dbReference type="SUPFAM" id="SSF52540">
    <property type="entry name" value="P-loop containing nucleoside triphosphate hydrolases"/>
    <property type="match status" value="1"/>
</dbReference>